<keyword evidence="2" id="KW-0472">Membrane</keyword>
<organism evidence="3">
    <name type="scientific">Eremomyces bilateralis CBS 781.70</name>
    <dbReference type="NCBI Taxonomy" id="1392243"/>
    <lineage>
        <taxon>Eukaryota</taxon>
        <taxon>Fungi</taxon>
        <taxon>Dikarya</taxon>
        <taxon>Ascomycota</taxon>
        <taxon>Pezizomycotina</taxon>
        <taxon>Dothideomycetes</taxon>
        <taxon>Dothideomycetes incertae sedis</taxon>
        <taxon>Eremomycetales</taxon>
        <taxon>Eremomycetaceae</taxon>
        <taxon>Eremomyces</taxon>
    </lineage>
</organism>
<evidence type="ECO:0000256" key="2">
    <source>
        <dbReference type="SAM" id="Phobius"/>
    </source>
</evidence>
<protein>
    <recommendedName>
        <fullName evidence="6">Ubiquitin-protein ligase sel1</fullName>
    </recommendedName>
</protein>
<sequence length="158" mass="17866">MLAPRDDFVHDHYYSDSFWWSPAGYVAKWVIVGTIFFFLLTWIVGGYLHARHRVRKGLPPLRYHRWLLSRSQRARFDPGPGAYYHAQPYGWSYRMDGRHVEPPPVYSNDLPPTYQPPAGASKINPNQNIPQRTTMSPPPPPAPTNNGGPSQGSNAAAP</sequence>
<dbReference type="Pfam" id="PF12273">
    <property type="entry name" value="RCR"/>
    <property type="match status" value="1"/>
</dbReference>
<reference evidence="3 5" key="1">
    <citation type="submission" date="2020-01" db="EMBL/GenBank/DDBJ databases">
        <authorList>
            <consortium name="DOE Joint Genome Institute"/>
            <person name="Haridas S."/>
            <person name="Albert R."/>
            <person name="Binder M."/>
            <person name="Bloem J."/>
            <person name="Labutti K."/>
            <person name="Salamov A."/>
            <person name="Andreopoulos B."/>
            <person name="Baker S.E."/>
            <person name="Barry K."/>
            <person name="Bills G."/>
            <person name="Bluhm B.H."/>
            <person name="Cannon C."/>
            <person name="Castanera R."/>
            <person name="Culley D.E."/>
            <person name="Daum C."/>
            <person name="Ezra D."/>
            <person name="Gonzalez J.B."/>
            <person name="Henrissat B."/>
            <person name="Kuo A."/>
            <person name="Liang C."/>
            <person name="Lipzen A."/>
            <person name="Lutzoni F."/>
            <person name="Magnuson J."/>
            <person name="Mondo S."/>
            <person name="Nolan M."/>
            <person name="Ohm R."/>
            <person name="Pangilinan J."/>
            <person name="Park H.-J."/>
            <person name="Ramirez L."/>
            <person name="Alfaro M."/>
            <person name="Sun H."/>
            <person name="Tritt A."/>
            <person name="Yoshinaga Y."/>
            <person name="Zwiers L.-H."/>
            <person name="Turgeon B.G."/>
            <person name="Goodwin S.B."/>
            <person name="Spatafora J.W."/>
            <person name="Crous P.W."/>
            <person name="Grigoriev I.V."/>
        </authorList>
    </citation>
    <scope>NUCLEOTIDE SEQUENCE</scope>
    <source>
        <strain evidence="3 5">CBS 781.70</strain>
    </source>
</reference>
<evidence type="ECO:0000313" key="5">
    <source>
        <dbReference type="RefSeq" id="XP_033533955.1"/>
    </source>
</evidence>
<dbReference type="EMBL" id="ML975158">
    <property type="protein sequence ID" value="KAF1812324.1"/>
    <property type="molecule type" value="Genomic_DNA"/>
</dbReference>
<gene>
    <name evidence="3 5" type="ORF">P152DRAFT_397807</name>
</gene>
<dbReference type="AlphaFoldDB" id="A0A6G1G2P0"/>
<evidence type="ECO:0000256" key="1">
    <source>
        <dbReference type="SAM" id="MobiDB-lite"/>
    </source>
</evidence>
<keyword evidence="4" id="KW-1185">Reference proteome</keyword>
<evidence type="ECO:0000313" key="4">
    <source>
        <dbReference type="Proteomes" id="UP000504638"/>
    </source>
</evidence>
<dbReference type="InterPro" id="IPR020999">
    <property type="entry name" value="Chitin_synth_reg_RCR"/>
</dbReference>
<keyword evidence="2" id="KW-1133">Transmembrane helix</keyword>
<accession>A0A6G1G2P0</accession>
<dbReference type="RefSeq" id="XP_033533955.1">
    <property type="nucleotide sequence ID" value="XM_033676426.1"/>
</dbReference>
<reference evidence="5" key="2">
    <citation type="submission" date="2020-04" db="EMBL/GenBank/DDBJ databases">
        <authorList>
            <consortium name="NCBI Genome Project"/>
        </authorList>
    </citation>
    <scope>NUCLEOTIDE SEQUENCE</scope>
    <source>
        <strain evidence="5">CBS 781.70</strain>
    </source>
</reference>
<dbReference type="Proteomes" id="UP000504638">
    <property type="component" value="Unplaced"/>
</dbReference>
<keyword evidence="2" id="KW-0812">Transmembrane</keyword>
<evidence type="ECO:0008006" key="6">
    <source>
        <dbReference type="Google" id="ProtNLM"/>
    </source>
</evidence>
<evidence type="ECO:0000313" key="3">
    <source>
        <dbReference type="EMBL" id="KAF1812324.1"/>
    </source>
</evidence>
<dbReference type="OrthoDB" id="5400539at2759"/>
<dbReference type="GeneID" id="54416996"/>
<proteinExistence type="predicted"/>
<feature type="transmembrane region" description="Helical" evidence="2">
    <location>
        <begin position="26"/>
        <end position="48"/>
    </location>
</feature>
<name>A0A6G1G2P0_9PEZI</name>
<feature type="compositionally biased region" description="Polar residues" evidence="1">
    <location>
        <begin position="123"/>
        <end position="135"/>
    </location>
</feature>
<reference evidence="5" key="3">
    <citation type="submission" date="2025-04" db="UniProtKB">
        <authorList>
            <consortium name="RefSeq"/>
        </authorList>
    </citation>
    <scope>IDENTIFICATION</scope>
    <source>
        <strain evidence="5">CBS 781.70</strain>
    </source>
</reference>
<feature type="region of interest" description="Disordered" evidence="1">
    <location>
        <begin position="102"/>
        <end position="158"/>
    </location>
</feature>